<dbReference type="Proteomes" id="UP001642484">
    <property type="component" value="Unassembled WGS sequence"/>
</dbReference>
<organism evidence="1 2">
    <name type="scientific">Durusdinium trenchii</name>
    <dbReference type="NCBI Taxonomy" id="1381693"/>
    <lineage>
        <taxon>Eukaryota</taxon>
        <taxon>Sar</taxon>
        <taxon>Alveolata</taxon>
        <taxon>Dinophyceae</taxon>
        <taxon>Suessiales</taxon>
        <taxon>Symbiodiniaceae</taxon>
        <taxon>Durusdinium</taxon>
    </lineage>
</organism>
<evidence type="ECO:0000313" key="2">
    <source>
        <dbReference type="Proteomes" id="UP001642484"/>
    </source>
</evidence>
<dbReference type="EMBL" id="CAXAMN010023707">
    <property type="protein sequence ID" value="CAK9080159.1"/>
    <property type="molecule type" value="Genomic_DNA"/>
</dbReference>
<reference evidence="1 2" key="1">
    <citation type="submission" date="2024-02" db="EMBL/GenBank/DDBJ databases">
        <authorList>
            <person name="Chen Y."/>
            <person name="Shah S."/>
            <person name="Dougan E. K."/>
            <person name="Thang M."/>
            <person name="Chan C."/>
        </authorList>
    </citation>
    <scope>NUCLEOTIDE SEQUENCE [LARGE SCALE GENOMIC DNA]</scope>
</reference>
<protein>
    <submittedName>
        <fullName evidence="1">Uncharacterized protein</fullName>
    </submittedName>
</protein>
<gene>
    <name evidence="1" type="ORF">CCMP2556_LOCUS39382</name>
</gene>
<name>A0ABP0PW48_9DINO</name>
<accession>A0ABP0PW48</accession>
<comment type="caution">
    <text evidence="1">The sequence shown here is derived from an EMBL/GenBank/DDBJ whole genome shotgun (WGS) entry which is preliminary data.</text>
</comment>
<proteinExistence type="predicted"/>
<evidence type="ECO:0000313" key="1">
    <source>
        <dbReference type="EMBL" id="CAK9080159.1"/>
    </source>
</evidence>
<keyword evidence="2" id="KW-1185">Reference proteome</keyword>
<sequence>MAQPKLEDLVELAKAAQAWLKRAALASADAVKKWSQQVPDWETAQRSMRGAGTAIAQRLQSVHLEVFDLQDPQQVSSAEEFFYACKSLGLHSARELSKLPSTSAVVLFLLFLRGALVTTVRLLQMSNETKTHRNSVSRPRIRRQCQFGWWKTCQFHQWERHFSL</sequence>